<dbReference type="SUPFAM" id="SSF56672">
    <property type="entry name" value="DNA/RNA polymerases"/>
    <property type="match status" value="1"/>
</dbReference>
<organism evidence="2">
    <name type="scientific">Arundo donax</name>
    <name type="common">Giant reed</name>
    <name type="synonym">Donax arundinaceus</name>
    <dbReference type="NCBI Taxonomy" id="35708"/>
    <lineage>
        <taxon>Eukaryota</taxon>
        <taxon>Viridiplantae</taxon>
        <taxon>Streptophyta</taxon>
        <taxon>Embryophyta</taxon>
        <taxon>Tracheophyta</taxon>
        <taxon>Spermatophyta</taxon>
        <taxon>Magnoliopsida</taxon>
        <taxon>Liliopsida</taxon>
        <taxon>Poales</taxon>
        <taxon>Poaceae</taxon>
        <taxon>PACMAD clade</taxon>
        <taxon>Arundinoideae</taxon>
        <taxon>Arundineae</taxon>
        <taxon>Arundo</taxon>
    </lineage>
</organism>
<sequence>MKQPSGYEDPNQPQNYVCHLKKSLYGLKQAPRAWHSRLTSKLQELGFISSQADASLFIFSQGGVTIYMLIYVDDIIVVSSSPTATSKLIQQLKTEFAVKDLENWIAFWALK</sequence>
<dbReference type="InterPro" id="IPR013103">
    <property type="entry name" value="RVT_2"/>
</dbReference>
<dbReference type="EMBL" id="GBRH01258900">
    <property type="protein sequence ID" value="JAD38995.1"/>
    <property type="molecule type" value="Transcribed_RNA"/>
</dbReference>
<evidence type="ECO:0000313" key="2">
    <source>
        <dbReference type="EMBL" id="JAD38995.1"/>
    </source>
</evidence>
<reference evidence="2" key="2">
    <citation type="journal article" date="2015" name="Data Brief">
        <title>Shoot transcriptome of the giant reed, Arundo donax.</title>
        <authorList>
            <person name="Barrero R.A."/>
            <person name="Guerrero F.D."/>
            <person name="Moolhuijzen P."/>
            <person name="Goolsby J.A."/>
            <person name="Tidwell J."/>
            <person name="Bellgard S.E."/>
            <person name="Bellgard M.I."/>
        </authorList>
    </citation>
    <scope>NUCLEOTIDE SEQUENCE</scope>
    <source>
        <tissue evidence="2">Shoot tissue taken approximately 20 cm above the soil surface</tissue>
    </source>
</reference>
<dbReference type="InterPro" id="IPR043502">
    <property type="entry name" value="DNA/RNA_pol_sf"/>
</dbReference>
<dbReference type="Pfam" id="PF07727">
    <property type="entry name" value="RVT_2"/>
    <property type="match status" value="1"/>
</dbReference>
<dbReference type="AlphaFoldDB" id="A0A0A8ZQE9"/>
<reference evidence="2" key="1">
    <citation type="submission" date="2014-09" db="EMBL/GenBank/DDBJ databases">
        <authorList>
            <person name="Magalhaes I.L.F."/>
            <person name="Oliveira U."/>
            <person name="Santos F.R."/>
            <person name="Vidigal T.H.D.A."/>
            <person name="Brescovit A.D."/>
            <person name="Santos A.J."/>
        </authorList>
    </citation>
    <scope>NUCLEOTIDE SEQUENCE</scope>
    <source>
        <tissue evidence="2">Shoot tissue taken approximately 20 cm above the soil surface</tissue>
    </source>
</reference>
<name>A0A0A8ZQE9_ARUDO</name>
<proteinExistence type="predicted"/>
<protein>
    <recommendedName>
        <fullName evidence="1">Reverse transcriptase Ty1/copia-type domain-containing protein</fullName>
    </recommendedName>
</protein>
<accession>A0A0A8ZQE9</accession>
<evidence type="ECO:0000259" key="1">
    <source>
        <dbReference type="Pfam" id="PF07727"/>
    </source>
</evidence>
<feature type="domain" description="Reverse transcriptase Ty1/copia-type" evidence="1">
    <location>
        <begin position="1"/>
        <end position="107"/>
    </location>
</feature>